<dbReference type="EMBL" id="CZDF01000113">
    <property type="protein sequence ID" value="CUR30365.1"/>
    <property type="molecule type" value="Genomic_DNA"/>
</dbReference>
<keyword evidence="2" id="KW-1133">Transmembrane helix</keyword>
<proteinExistence type="predicted"/>
<dbReference type="AlphaFoldDB" id="A0A1J1LCR7"/>
<keyword evidence="2" id="KW-0472">Membrane</keyword>
<evidence type="ECO:0000313" key="4">
    <source>
        <dbReference type="Proteomes" id="UP000184315"/>
    </source>
</evidence>
<evidence type="ECO:0000313" key="3">
    <source>
        <dbReference type="EMBL" id="CUR30365.1"/>
    </source>
</evidence>
<dbReference type="Proteomes" id="UP000184315">
    <property type="component" value="Unassembled WGS sequence"/>
</dbReference>
<dbReference type="OrthoDB" id="480631at2"/>
<keyword evidence="2" id="KW-0812">Transmembrane</keyword>
<name>A0A1J1LCR7_9CYAN</name>
<protein>
    <submittedName>
        <fullName evidence="3">Uncharacterized protein</fullName>
    </submittedName>
</protein>
<dbReference type="RefSeq" id="WP_072717383.1">
    <property type="nucleotide sequence ID" value="NZ_LN889775.1"/>
</dbReference>
<reference evidence="4" key="1">
    <citation type="submission" date="2015-10" db="EMBL/GenBank/DDBJ databases">
        <authorList>
            <person name="Regsiter A."/>
            <person name="william w."/>
        </authorList>
    </citation>
    <scope>NUCLEOTIDE SEQUENCE [LARGE SCALE GENOMIC DNA]</scope>
</reference>
<evidence type="ECO:0000256" key="1">
    <source>
        <dbReference type="SAM" id="MobiDB-lite"/>
    </source>
</evidence>
<organism evidence="3 4">
    <name type="scientific">Planktothrix tepida PCC 9214</name>
    <dbReference type="NCBI Taxonomy" id="671072"/>
    <lineage>
        <taxon>Bacteria</taxon>
        <taxon>Bacillati</taxon>
        <taxon>Cyanobacteriota</taxon>
        <taxon>Cyanophyceae</taxon>
        <taxon>Oscillatoriophycideae</taxon>
        <taxon>Oscillatoriales</taxon>
        <taxon>Microcoleaceae</taxon>
        <taxon>Planktothrix</taxon>
    </lineage>
</organism>
<feature type="region of interest" description="Disordered" evidence="1">
    <location>
        <begin position="275"/>
        <end position="305"/>
    </location>
</feature>
<feature type="transmembrane region" description="Helical" evidence="2">
    <location>
        <begin position="16"/>
        <end position="37"/>
    </location>
</feature>
<gene>
    <name evidence="3" type="ORF">PL9214200002</name>
</gene>
<sequence length="305" mass="34672">MVHLPAKLAFSKDLSIFVPIAVAGIALASIVGLQLYAPDGLNISGTQSTQSDQISTSAAQQAQKQELARLKLLKTLPALGYNNLLADWGFLGFLQYFGDDPARQKTDYELLNHYFDVMVTHDPLWVEMYNFLSTSVSFYQARPDLTVKLIERGLKSLSPEKNIRSWLVWRIKGVDELLLLGDTQASVNSHQMAAKWAENTPDHAFAPRLREFAEQLSQDPDNKFIRIQSWLMVYWATEDKLVRKRAIQELIKLGVEIKTQENGELQFIIPPELLKQQTKKNNSERNREQGTGNREQGTGEKENRK</sequence>
<keyword evidence="4" id="KW-1185">Reference proteome</keyword>
<dbReference type="STRING" id="671072.PL9214200002"/>
<evidence type="ECO:0000256" key="2">
    <source>
        <dbReference type="SAM" id="Phobius"/>
    </source>
</evidence>
<accession>A0A1J1LCR7</accession>